<dbReference type="OrthoDB" id="6782199at2759"/>
<sequence length="99" mass="11649">MRKVVSEKKKAWLDLLSAKANHREQRKDILKAMVEKARNNSETSCIRVIRDDDGHLPNEEQNVKERWKYYFESVFVCEDTVADNNVTAPEYMIDDENDS</sequence>
<dbReference type="EMBL" id="BGZK01000124">
    <property type="protein sequence ID" value="GBP20991.1"/>
    <property type="molecule type" value="Genomic_DNA"/>
</dbReference>
<dbReference type="AlphaFoldDB" id="A0A4C1U3W1"/>
<comment type="caution">
    <text evidence="1">The sequence shown here is derived from an EMBL/GenBank/DDBJ whole genome shotgun (WGS) entry which is preliminary data.</text>
</comment>
<proteinExistence type="predicted"/>
<protein>
    <submittedName>
        <fullName evidence="1">Uncharacterized protein</fullName>
    </submittedName>
</protein>
<keyword evidence="2" id="KW-1185">Reference proteome</keyword>
<reference evidence="1 2" key="1">
    <citation type="journal article" date="2019" name="Commun. Biol.">
        <title>The bagworm genome reveals a unique fibroin gene that provides high tensile strength.</title>
        <authorList>
            <person name="Kono N."/>
            <person name="Nakamura H."/>
            <person name="Ohtoshi R."/>
            <person name="Tomita M."/>
            <person name="Numata K."/>
            <person name="Arakawa K."/>
        </authorList>
    </citation>
    <scope>NUCLEOTIDE SEQUENCE [LARGE SCALE GENOMIC DNA]</scope>
</reference>
<name>A0A4C1U3W1_EUMVA</name>
<accession>A0A4C1U3W1</accession>
<evidence type="ECO:0000313" key="2">
    <source>
        <dbReference type="Proteomes" id="UP000299102"/>
    </source>
</evidence>
<dbReference type="Proteomes" id="UP000299102">
    <property type="component" value="Unassembled WGS sequence"/>
</dbReference>
<evidence type="ECO:0000313" key="1">
    <source>
        <dbReference type="EMBL" id="GBP20991.1"/>
    </source>
</evidence>
<gene>
    <name evidence="1" type="ORF">EVAR_9565_1</name>
</gene>
<organism evidence="1 2">
    <name type="scientific">Eumeta variegata</name>
    <name type="common">Bagworm moth</name>
    <name type="synonym">Eumeta japonica</name>
    <dbReference type="NCBI Taxonomy" id="151549"/>
    <lineage>
        <taxon>Eukaryota</taxon>
        <taxon>Metazoa</taxon>
        <taxon>Ecdysozoa</taxon>
        <taxon>Arthropoda</taxon>
        <taxon>Hexapoda</taxon>
        <taxon>Insecta</taxon>
        <taxon>Pterygota</taxon>
        <taxon>Neoptera</taxon>
        <taxon>Endopterygota</taxon>
        <taxon>Lepidoptera</taxon>
        <taxon>Glossata</taxon>
        <taxon>Ditrysia</taxon>
        <taxon>Tineoidea</taxon>
        <taxon>Psychidae</taxon>
        <taxon>Oiketicinae</taxon>
        <taxon>Eumeta</taxon>
    </lineage>
</organism>